<feature type="transmembrane region" description="Helical" evidence="9">
    <location>
        <begin position="179"/>
        <end position="198"/>
    </location>
</feature>
<dbReference type="Proteomes" id="UP000051913">
    <property type="component" value="Unassembled WGS sequence"/>
</dbReference>
<dbReference type="GO" id="GO:0005886">
    <property type="term" value="C:plasma membrane"/>
    <property type="evidence" value="ECO:0007669"/>
    <property type="project" value="UniProtKB-SubCell"/>
</dbReference>
<feature type="transmembrane region" description="Helical" evidence="9">
    <location>
        <begin position="301"/>
        <end position="318"/>
    </location>
</feature>
<evidence type="ECO:0000256" key="2">
    <source>
        <dbReference type="ARBA" id="ARBA00022448"/>
    </source>
</evidence>
<evidence type="ECO:0000313" key="11">
    <source>
        <dbReference type="Proteomes" id="UP000051913"/>
    </source>
</evidence>
<evidence type="ECO:0000256" key="1">
    <source>
        <dbReference type="ARBA" id="ARBA00004651"/>
    </source>
</evidence>
<evidence type="ECO:0000256" key="8">
    <source>
        <dbReference type="ARBA" id="ARBA00037998"/>
    </source>
</evidence>
<keyword evidence="6 9" id="KW-1133">Transmembrane helix</keyword>
<name>A0A0R3KDH4_9BRAD</name>
<keyword evidence="11" id="KW-1185">Reference proteome</keyword>
<feature type="transmembrane region" description="Helical" evidence="9">
    <location>
        <begin position="36"/>
        <end position="56"/>
    </location>
</feature>
<dbReference type="CDD" id="cd06582">
    <property type="entry name" value="TM_PBP1_LivH_like"/>
    <property type="match status" value="1"/>
</dbReference>
<accession>A0A0R3KDH4</accession>
<sequence>MSMNRSDLMPLALLPILMGCAYLAIGNPAAWFTLTIAGVAMGMIIFTVASGMTIVFGLMDVLNFGQGIFITVGAYLSATVFASLSGYVVSPYLSENLLVILVAVVAAVAGAGMSGFLFERLLVKPVYGDHLMQILVTTGGLIVGEEIIKIIWGVQQVNVALPPFLSGAFVIADVAIERYRAFAFLAGALVFFGQYLVFTRTKTGLLIRAGVHDREMVEALGYGVRRLFVATFVSGCALAGLGGVMWGLYQQTLVPQIGSQMNVLVFIVIIIGGLGSTGGALLGAILVGICANYASFIEPKVALFSNIALMTMILLWRPNGLYPASAR</sequence>
<reference evidence="10 11" key="1">
    <citation type="submission" date="2014-03" db="EMBL/GenBank/DDBJ databases">
        <title>Bradyrhizobium valentinum sp. nov., isolated from effective nodules of Lupinus mariae-josephae, a lupine endemic of basic-lime soils in Eastern Spain.</title>
        <authorList>
            <person name="Duran D."/>
            <person name="Rey L."/>
            <person name="Navarro A."/>
            <person name="Busquets A."/>
            <person name="Imperial J."/>
            <person name="Ruiz-Argueso T."/>
        </authorList>
    </citation>
    <scope>NUCLEOTIDE SEQUENCE [LARGE SCALE GENOMIC DNA]</scope>
    <source>
        <strain evidence="10 11">LmjM3</strain>
    </source>
</reference>
<keyword evidence="3" id="KW-1003">Cell membrane</keyword>
<proteinExistence type="inferred from homology"/>
<dbReference type="PROSITE" id="PS51257">
    <property type="entry name" value="PROKAR_LIPOPROTEIN"/>
    <property type="match status" value="1"/>
</dbReference>
<comment type="subcellular location">
    <subcellularLocation>
        <location evidence="1">Cell membrane</location>
        <topology evidence="1">Multi-pass membrane protein</topology>
    </subcellularLocation>
</comment>
<evidence type="ECO:0000256" key="6">
    <source>
        <dbReference type="ARBA" id="ARBA00022989"/>
    </source>
</evidence>
<feature type="transmembrane region" description="Helical" evidence="9">
    <location>
        <begin position="227"/>
        <end position="249"/>
    </location>
</feature>
<keyword evidence="7 9" id="KW-0472">Membrane</keyword>
<comment type="caution">
    <text evidence="10">The sequence shown here is derived from an EMBL/GenBank/DDBJ whole genome shotgun (WGS) entry which is preliminary data.</text>
</comment>
<dbReference type="AlphaFoldDB" id="A0A0R3KDH4"/>
<evidence type="ECO:0000256" key="7">
    <source>
        <dbReference type="ARBA" id="ARBA00023136"/>
    </source>
</evidence>
<evidence type="ECO:0000256" key="3">
    <source>
        <dbReference type="ARBA" id="ARBA00022475"/>
    </source>
</evidence>
<feature type="transmembrane region" description="Helical" evidence="9">
    <location>
        <begin position="261"/>
        <end position="289"/>
    </location>
</feature>
<protein>
    <submittedName>
        <fullName evidence="10">ABC transporter permease</fullName>
    </submittedName>
</protein>
<dbReference type="PANTHER" id="PTHR11795:SF442">
    <property type="entry name" value="ABC TRANSPORTER ATP-BINDING PROTEIN"/>
    <property type="match status" value="1"/>
</dbReference>
<dbReference type="EMBL" id="LLXX01000220">
    <property type="protein sequence ID" value="KRQ93585.1"/>
    <property type="molecule type" value="Genomic_DNA"/>
</dbReference>
<keyword evidence="2" id="KW-0813">Transport</keyword>
<evidence type="ECO:0000256" key="4">
    <source>
        <dbReference type="ARBA" id="ARBA00022692"/>
    </source>
</evidence>
<comment type="similarity">
    <text evidence="8">Belongs to the binding-protein-dependent transport system permease family. LivHM subfamily.</text>
</comment>
<evidence type="ECO:0000256" key="5">
    <source>
        <dbReference type="ARBA" id="ARBA00022970"/>
    </source>
</evidence>
<evidence type="ECO:0000313" key="10">
    <source>
        <dbReference type="EMBL" id="KRQ93585.1"/>
    </source>
</evidence>
<organism evidence="10 11">
    <name type="scientific">Bradyrhizobium valentinum</name>
    <dbReference type="NCBI Taxonomy" id="1518501"/>
    <lineage>
        <taxon>Bacteria</taxon>
        <taxon>Pseudomonadati</taxon>
        <taxon>Pseudomonadota</taxon>
        <taxon>Alphaproteobacteria</taxon>
        <taxon>Hyphomicrobiales</taxon>
        <taxon>Nitrobacteraceae</taxon>
        <taxon>Bradyrhizobium</taxon>
    </lineage>
</organism>
<dbReference type="InterPro" id="IPR052157">
    <property type="entry name" value="BCAA_transport_permease"/>
</dbReference>
<feature type="transmembrane region" description="Helical" evidence="9">
    <location>
        <begin position="68"/>
        <end position="90"/>
    </location>
</feature>
<keyword evidence="4 9" id="KW-0812">Transmembrane</keyword>
<dbReference type="GO" id="GO:0022857">
    <property type="term" value="F:transmembrane transporter activity"/>
    <property type="evidence" value="ECO:0007669"/>
    <property type="project" value="InterPro"/>
</dbReference>
<dbReference type="InterPro" id="IPR001851">
    <property type="entry name" value="ABC_transp_permease"/>
</dbReference>
<gene>
    <name evidence="10" type="ORF">CP49_26140</name>
</gene>
<dbReference type="PANTHER" id="PTHR11795">
    <property type="entry name" value="BRANCHED-CHAIN AMINO ACID TRANSPORT SYSTEM PERMEASE PROTEIN LIVH"/>
    <property type="match status" value="1"/>
</dbReference>
<evidence type="ECO:0000256" key="9">
    <source>
        <dbReference type="SAM" id="Phobius"/>
    </source>
</evidence>
<feature type="transmembrane region" description="Helical" evidence="9">
    <location>
        <begin position="130"/>
        <end position="152"/>
    </location>
</feature>
<dbReference type="GO" id="GO:0006865">
    <property type="term" value="P:amino acid transport"/>
    <property type="evidence" value="ECO:0007669"/>
    <property type="project" value="UniProtKB-KW"/>
</dbReference>
<dbReference type="Pfam" id="PF02653">
    <property type="entry name" value="BPD_transp_2"/>
    <property type="match status" value="1"/>
</dbReference>
<feature type="transmembrane region" description="Helical" evidence="9">
    <location>
        <begin position="96"/>
        <end position="118"/>
    </location>
</feature>
<keyword evidence="5" id="KW-0029">Amino-acid transport</keyword>